<protein>
    <submittedName>
        <fullName evidence="1">Uncharacterized protein</fullName>
    </submittedName>
</protein>
<dbReference type="EMBL" id="BMAT01002771">
    <property type="protein sequence ID" value="GFS13591.1"/>
    <property type="molecule type" value="Genomic_DNA"/>
</dbReference>
<proteinExistence type="predicted"/>
<name>A0AAV4ITS9_9GAST</name>
<evidence type="ECO:0000313" key="1">
    <source>
        <dbReference type="EMBL" id="GFS13591.1"/>
    </source>
</evidence>
<sequence length="115" mass="12915">MLCTKTGLQHPTRFLSRSLRLHRSALCLLKWVVESDLRLGESSLQAPPSIKQSLSRGGKIRRLLFIIFARCSVVRFFNEPCPLFLVTFMVSERAACPRGIFVPRLPAVGSMRVSG</sequence>
<comment type="caution">
    <text evidence="1">The sequence shown here is derived from an EMBL/GenBank/DDBJ whole genome shotgun (WGS) entry which is preliminary data.</text>
</comment>
<dbReference type="AlphaFoldDB" id="A0AAV4ITS9"/>
<keyword evidence="2" id="KW-1185">Reference proteome</keyword>
<dbReference type="Proteomes" id="UP000762676">
    <property type="component" value="Unassembled WGS sequence"/>
</dbReference>
<evidence type="ECO:0000313" key="2">
    <source>
        <dbReference type="Proteomes" id="UP000762676"/>
    </source>
</evidence>
<gene>
    <name evidence="1" type="ORF">ElyMa_001401000</name>
</gene>
<organism evidence="1 2">
    <name type="scientific">Elysia marginata</name>
    <dbReference type="NCBI Taxonomy" id="1093978"/>
    <lineage>
        <taxon>Eukaryota</taxon>
        <taxon>Metazoa</taxon>
        <taxon>Spiralia</taxon>
        <taxon>Lophotrochozoa</taxon>
        <taxon>Mollusca</taxon>
        <taxon>Gastropoda</taxon>
        <taxon>Heterobranchia</taxon>
        <taxon>Euthyneura</taxon>
        <taxon>Panpulmonata</taxon>
        <taxon>Sacoglossa</taxon>
        <taxon>Placobranchoidea</taxon>
        <taxon>Plakobranchidae</taxon>
        <taxon>Elysia</taxon>
    </lineage>
</organism>
<reference evidence="1 2" key="1">
    <citation type="journal article" date="2021" name="Elife">
        <title>Chloroplast acquisition without the gene transfer in kleptoplastic sea slugs, Plakobranchus ocellatus.</title>
        <authorList>
            <person name="Maeda T."/>
            <person name="Takahashi S."/>
            <person name="Yoshida T."/>
            <person name="Shimamura S."/>
            <person name="Takaki Y."/>
            <person name="Nagai Y."/>
            <person name="Toyoda A."/>
            <person name="Suzuki Y."/>
            <person name="Arimoto A."/>
            <person name="Ishii H."/>
            <person name="Satoh N."/>
            <person name="Nishiyama T."/>
            <person name="Hasebe M."/>
            <person name="Maruyama T."/>
            <person name="Minagawa J."/>
            <person name="Obokata J."/>
            <person name="Shigenobu S."/>
        </authorList>
    </citation>
    <scope>NUCLEOTIDE SEQUENCE [LARGE SCALE GENOMIC DNA]</scope>
</reference>
<accession>A0AAV4ITS9</accession>